<organism evidence="4 5">
    <name type="scientific">Mycena metata</name>
    <dbReference type="NCBI Taxonomy" id="1033252"/>
    <lineage>
        <taxon>Eukaryota</taxon>
        <taxon>Fungi</taxon>
        <taxon>Dikarya</taxon>
        <taxon>Basidiomycota</taxon>
        <taxon>Agaricomycotina</taxon>
        <taxon>Agaricomycetes</taxon>
        <taxon>Agaricomycetidae</taxon>
        <taxon>Agaricales</taxon>
        <taxon>Marasmiineae</taxon>
        <taxon>Mycenaceae</taxon>
        <taxon>Mycena</taxon>
    </lineage>
</organism>
<feature type="chain" id="PRO_5042152518" evidence="3">
    <location>
        <begin position="23"/>
        <end position="438"/>
    </location>
</feature>
<keyword evidence="2" id="KW-0472">Membrane</keyword>
<sequence length="438" mass="45289">MVSFFTLPLQAILCVLITLATASAVLRATDSAVSLPSPPAGSKVAFVGAKDPGIIWSSPWRDAPSACSSATMRAVSAVGTDFTTSYVASYNFRGTGIYVNLQSGDALFQISIDNDDTQFGYSSIGKPVPANCSYDFSATGLADADHVFTLTAMGPIISDSYWNLGLESLAIIQPLSDSSVTNSTQSAVPLPSPPAGSKVAFVGAKDPGIIWSPAWRDAPSVCSSATMRAVSAVGTDFTTSYVASYNFRGTGIYVNLQSGDALFQISIDDDETQFGYSSIGKLVPANCSYDFSVTGLADADHVFTLTALGPIFSDSYWNLGLESLAIIKSSSDPSTSNSNSTSPTTASNPGSTPNGTDSSSSSPSASGSGNASAAGDGSQGNSGLKTTDIIAIVTSIIGAVAAVFGIIAGIHQFKKWREAKKRPPPSHESHILMDTVHV</sequence>
<keyword evidence="3" id="KW-0732">Signal</keyword>
<evidence type="ECO:0000256" key="1">
    <source>
        <dbReference type="SAM" id="MobiDB-lite"/>
    </source>
</evidence>
<reference evidence="4" key="1">
    <citation type="submission" date="2023-03" db="EMBL/GenBank/DDBJ databases">
        <title>Massive genome expansion in bonnet fungi (Mycena s.s.) driven by repeated elements and novel gene families across ecological guilds.</title>
        <authorList>
            <consortium name="Lawrence Berkeley National Laboratory"/>
            <person name="Harder C.B."/>
            <person name="Miyauchi S."/>
            <person name="Viragh M."/>
            <person name="Kuo A."/>
            <person name="Thoen E."/>
            <person name="Andreopoulos B."/>
            <person name="Lu D."/>
            <person name="Skrede I."/>
            <person name="Drula E."/>
            <person name="Henrissat B."/>
            <person name="Morin E."/>
            <person name="Kohler A."/>
            <person name="Barry K."/>
            <person name="LaButti K."/>
            <person name="Morin E."/>
            <person name="Salamov A."/>
            <person name="Lipzen A."/>
            <person name="Mereny Z."/>
            <person name="Hegedus B."/>
            <person name="Baldrian P."/>
            <person name="Stursova M."/>
            <person name="Weitz H."/>
            <person name="Taylor A."/>
            <person name="Grigoriev I.V."/>
            <person name="Nagy L.G."/>
            <person name="Martin F."/>
            <person name="Kauserud H."/>
        </authorList>
    </citation>
    <scope>NUCLEOTIDE SEQUENCE</scope>
    <source>
        <strain evidence="4">CBHHK182m</strain>
    </source>
</reference>
<proteinExistence type="predicted"/>
<evidence type="ECO:0000256" key="2">
    <source>
        <dbReference type="SAM" id="Phobius"/>
    </source>
</evidence>
<dbReference type="AlphaFoldDB" id="A0AAD7HWT5"/>
<feature type="signal peptide" evidence="3">
    <location>
        <begin position="1"/>
        <end position="22"/>
    </location>
</feature>
<keyword evidence="5" id="KW-1185">Reference proteome</keyword>
<evidence type="ECO:0000256" key="3">
    <source>
        <dbReference type="SAM" id="SignalP"/>
    </source>
</evidence>
<name>A0AAD7HWT5_9AGAR</name>
<accession>A0AAD7HWT5</accession>
<dbReference type="Proteomes" id="UP001215598">
    <property type="component" value="Unassembled WGS sequence"/>
</dbReference>
<feature type="region of interest" description="Disordered" evidence="1">
    <location>
        <begin position="418"/>
        <end position="438"/>
    </location>
</feature>
<dbReference type="EMBL" id="JARKIB010000161">
    <property type="protein sequence ID" value="KAJ7730117.1"/>
    <property type="molecule type" value="Genomic_DNA"/>
</dbReference>
<feature type="transmembrane region" description="Helical" evidence="2">
    <location>
        <begin position="389"/>
        <end position="413"/>
    </location>
</feature>
<evidence type="ECO:0000313" key="5">
    <source>
        <dbReference type="Proteomes" id="UP001215598"/>
    </source>
</evidence>
<feature type="compositionally biased region" description="Basic and acidic residues" evidence="1">
    <location>
        <begin position="425"/>
        <end position="438"/>
    </location>
</feature>
<gene>
    <name evidence="4" type="ORF">B0H16DRAFT_1733865</name>
</gene>
<protein>
    <submittedName>
        <fullName evidence="4">Uncharacterized protein</fullName>
    </submittedName>
</protein>
<evidence type="ECO:0000313" key="4">
    <source>
        <dbReference type="EMBL" id="KAJ7730117.1"/>
    </source>
</evidence>
<keyword evidence="2" id="KW-0812">Transmembrane</keyword>
<feature type="region of interest" description="Disordered" evidence="1">
    <location>
        <begin position="331"/>
        <end position="382"/>
    </location>
</feature>
<comment type="caution">
    <text evidence="4">The sequence shown here is derived from an EMBL/GenBank/DDBJ whole genome shotgun (WGS) entry which is preliminary data.</text>
</comment>
<keyword evidence="2" id="KW-1133">Transmembrane helix</keyword>